<evidence type="ECO:0000259" key="3">
    <source>
        <dbReference type="PROSITE" id="PS50137"/>
    </source>
</evidence>
<accession>A0A2G9ZFW9</accession>
<dbReference type="SUPFAM" id="SSF54768">
    <property type="entry name" value="dsRNA-binding domain-like"/>
    <property type="match status" value="1"/>
</dbReference>
<dbReference type="Pfam" id="PF00035">
    <property type="entry name" value="dsrm"/>
    <property type="match status" value="1"/>
</dbReference>
<organism evidence="4 5">
    <name type="scientific">bacterium (Candidatus Gribaldobacteria) CG23_combo_of_CG06-09_8_20_14_all_37_87_8</name>
    <dbReference type="NCBI Taxonomy" id="2014278"/>
    <lineage>
        <taxon>Bacteria</taxon>
        <taxon>Candidatus Gribaldobacteria</taxon>
    </lineage>
</organism>
<dbReference type="PROSITE" id="PS50137">
    <property type="entry name" value="DS_RBD"/>
    <property type="match status" value="1"/>
</dbReference>
<evidence type="ECO:0000256" key="1">
    <source>
        <dbReference type="PROSITE-ProRule" id="PRU00266"/>
    </source>
</evidence>
<evidence type="ECO:0000256" key="2">
    <source>
        <dbReference type="SAM" id="MobiDB-lite"/>
    </source>
</evidence>
<protein>
    <recommendedName>
        <fullName evidence="3">DRBM domain-containing protein</fullName>
    </recommendedName>
</protein>
<feature type="domain" description="DRBM" evidence="3">
    <location>
        <begin position="1"/>
        <end position="32"/>
    </location>
</feature>
<dbReference type="Proteomes" id="UP000230447">
    <property type="component" value="Unassembled WGS sequence"/>
</dbReference>
<keyword evidence="1" id="KW-0694">RNA-binding</keyword>
<reference evidence="4 5" key="1">
    <citation type="submission" date="2017-09" db="EMBL/GenBank/DDBJ databases">
        <title>Depth-based differentiation of microbial function through sediment-hosted aquifers and enrichment of novel symbionts in the deep terrestrial subsurface.</title>
        <authorList>
            <person name="Probst A.J."/>
            <person name="Ladd B."/>
            <person name="Jarett J.K."/>
            <person name="Geller-Mcgrath D.E."/>
            <person name="Sieber C.M."/>
            <person name="Emerson J.B."/>
            <person name="Anantharaman K."/>
            <person name="Thomas B.C."/>
            <person name="Malmstrom R."/>
            <person name="Stieglmeier M."/>
            <person name="Klingl A."/>
            <person name="Woyke T."/>
            <person name="Ryan C.M."/>
            <person name="Banfield J.F."/>
        </authorList>
    </citation>
    <scope>NUCLEOTIDE SEQUENCE [LARGE SCALE GENOMIC DNA]</scope>
    <source>
        <strain evidence="4">CG23_combo_of_CG06-09_8_20_14_all_37_87_8</strain>
    </source>
</reference>
<dbReference type="EMBL" id="PCSB01000012">
    <property type="protein sequence ID" value="PIP32001.1"/>
    <property type="molecule type" value="Genomic_DNA"/>
</dbReference>
<proteinExistence type="predicted"/>
<comment type="caution">
    <text evidence="4">The sequence shown here is derived from an EMBL/GenBank/DDBJ whole genome shotgun (WGS) entry which is preliminary data.</text>
</comment>
<evidence type="ECO:0000313" key="4">
    <source>
        <dbReference type="EMBL" id="PIP32001.1"/>
    </source>
</evidence>
<gene>
    <name evidence="4" type="ORF">COX24_00610</name>
</gene>
<feature type="region of interest" description="Disordered" evidence="2">
    <location>
        <begin position="1"/>
        <end position="20"/>
    </location>
</feature>
<dbReference type="InterPro" id="IPR014720">
    <property type="entry name" value="dsRBD_dom"/>
</dbReference>
<evidence type="ECO:0000313" key="5">
    <source>
        <dbReference type="Proteomes" id="UP000230447"/>
    </source>
</evidence>
<dbReference type="Gene3D" id="3.30.160.20">
    <property type="match status" value="1"/>
</dbReference>
<feature type="non-terminal residue" evidence="4">
    <location>
        <position position="1"/>
    </location>
</feature>
<dbReference type="GO" id="GO:0003723">
    <property type="term" value="F:RNA binding"/>
    <property type="evidence" value="ECO:0007669"/>
    <property type="project" value="UniProtKB-UniRule"/>
</dbReference>
<sequence length="32" mass="3572">FLNKKLITQGKGKSKHDAEIQAAEKALNKKSF</sequence>
<dbReference type="AlphaFoldDB" id="A0A2G9ZFW9"/>
<name>A0A2G9ZFW9_9BACT</name>